<accession>F9SX28</accession>
<name>F9SX28_VIBOR</name>
<sequence>MSTSFDWGNGIALGAALVSIVALICQSRTTRNQIELQTKQLKLQNYMEYTKRYQEIILNFPESVNEISFKLDSFSPEIQDKTMRYMRVYFDLCFEEYDLYNKKMIDDDMWATWEGGMKFAFSKPAFIQAWDIIKLDTEYNEGFNKLVEYCR</sequence>
<proteinExistence type="predicted"/>
<evidence type="ECO:0008006" key="4">
    <source>
        <dbReference type="Google" id="ProtNLM"/>
    </source>
</evidence>
<reference evidence="2 3" key="1">
    <citation type="journal article" date="2012" name="Int. J. Syst. Evol. Microbiol.">
        <title>Vibrio caribbeanicus sp. nov., isolated from the marine sponge Scleritoderma cyanea.</title>
        <authorList>
            <person name="Hoffmann M."/>
            <person name="Monday S.R."/>
            <person name="Allard M.W."/>
            <person name="Strain E.A."/>
            <person name="Whittaker P."/>
            <person name="Naum M."/>
            <person name="McCarthy P.J."/>
            <person name="Lopez J.V."/>
            <person name="Fischer M."/>
            <person name="Brown E.W."/>
        </authorList>
    </citation>
    <scope>NUCLEOTIDE SEQUENCE [LARGE SCALE GENOMIC DNA]</scope>
    <source>
        <strain evidence="3">CIP 102891 / ATCC 33934</strain>
    </source>
</reference>
<dbReference type="eggNOG" id="ENOG50338AD">
    <property type="taxonomic scope" value="Bacteria"/>
</dbReference>
<comment type="caution">
    <text evidence="2">The sequence shown here is derived from an EMBL/GenBank/DDBJ whole genome shotgun (WGS) entry which is preliminary data.</text>
</comment>
<dbReference type="AlphaFoldDB" id="F9SX28"/>
<evidence type="ECO:0000256" key="1">
    <source>
        <dbReference type="SAM" id="Phobius"/>
    </source>
</evidence>
<keyword evidence="1" id="KW-0812">Transmembrane</keyword>
<keyword evidence="1" id="KW-1133">Transmembrane helix</keyword>
<dbReference type="RefSeq" id="WP_004418116.1">
    <property type="nucleotide sequence ID" value="NZ_ACZV01000005.1"/>
</dbReference>
<protein>
    <recommendedName>
        <fullName evidence="4">DUF4760 domain-containing protein</fullName>
    </recommendedName>
</protein>
<dbReference type="EMBL" id="AFWH01000052">
    <property type="protein sequence ID" value="EGU47252.1"/>
    <property type="molecule type" value="Genomic_DNA"/>
</dbReference>
<dbReference type="Proteomes" id="UP000002817">
    <property type="component" value="Unassembled WGS sequence"/>
</dbReference>
<feature type="transmembrane region" description="Helical" evidence="1">
    <location>
        <begin position="6"/>
        <end position="25"/>
    </location>
</feature>
<evidence type="ECO:0000313" key="2">
    <source>
        <dbReference type="EMBL" id="EGU47252.1"/>
    </source>
</evidence>
<gene>
    <name evidence="2" type="ORF">VIOR3934_02747</name>
</gene>
<dbReference type="PATRIC" id="fig|675816.5.peg.3475"/>
<organism evidence="2 3">
    <name type="scientific">Vibrio orientalis CIP 102891 = ATCC 33934</name>
    <dbReference type="NCBI Taxonomy" id="675816"/>
    <lineage>
        <taxon>Bacteria</taxon>
        <taxon>Pseudomonadati</taxon>
        <taxon>Pseudomonadota</taxon>
        <taxon>Gammaproteobacteria</taxon>
        <taxon>Vibrionales</taxon>
        <taxon>Vibrionaceae</taxon>
        <taxon>Vibrio</taxon>
        <taxon>Vibrio oreintalis group</taxon>
    </lineage>
</organism>
<evidence type="ECO:0000313" key="3">
    <source>
        <dbReference type="Proteomes" id="UP000002817"/>
    </source>
</evidence>
<keyword evidence="1" id="KW-0472">Membrane</keyword>